<dbReference type="Proteomes" id="UP001596958">
    <property type="component" value="Unassembled WGS sequence"/>
</dbReference>
<protein>
    <submittedName>
        <fullName evidence="3">Glycosyltransferase family 9 protein</fullName>
    </submittedName>
</protein>
<dbReference type="PANTHER" id="PTHR30160:SF7">
    <property type="entry name" value="ADP-HEPTOSE--LPS HEPTOSYLTRANSFERASE 2"/>
    <property type="match status" value="1"/>
</dbReference>
<gene>
    <name evidence="3" type="ORF">ACFQZS_11895</name>
</gene>
<dbReference type="Gene3D" id="3.40.50.2000">
    <property type="entry name" value="Glycogen Phosphorylase B"/>
    <property type="match status" value="2"/>
</dbReference>
<dbReference type="Pfam" id="PF01075">
    <property type="entry name" value="Glyco_transf_9"/>
    <property type="match status" value="1"/>
</dbReference>
<keyword evidence="4" id="KW-1185">Reference proteome</keyword>
<evidence type="ECO:0000256" key="1">
    <source>
        <dbReference type="ARBA" id="ARBA00022676"/>
    </source>
</evidence>
<keyword evidence="1" id="KW-0328">Glycosyltransferase</keyword>
<sequence>MKILIRLPNWLGDVVMSTAFITSVKQLYHDARIDVIIKKELSSVASLIPGVDTIHSFSKQDNPGLGGVYRFGKSLRSEQYDIFFTLPDSLSAAIMGKATGAKKRVGFSKEGGFFLLTKVCRRPKNVHRVNEYLALLEQFTGKTIGQKQVKLQPEPQKKSGLVLLNFNSEADSRRMPLDKGKELLKLLTQTFTDRQFGLIGGPKDSIYIEQLLQGADNLDRISNFCGKTTLATLANLMEGATVLLSTDSGPAHLANSVGLPVVALFGAGNEHNTAPNNTHNLTVIRAGQLPCEPCVRNVCKLYGIPKCMQLLDDSRIINALSVYLNHA</sequence>
<keyword evidence="2" id="KW-0808">Transferase</keyword>
<reference evidence="4" key="1">
    <citation type="journal article" date="2019" name="Int. J. Syst. Evol. Microbiol.">
        <title>The Global Catalogue of Microorganisms (GCM) 10K type strain sequencing project: providing services to taxonomists for standard genome sequencing and annotation.</title>
        <authorList>
            <consortium name="The Broad Institute Genomics Platform"/>
            <consortium name="The Broad Institute Genome Sequencing Center for Infectious Disease"/>
            <person name="Wu L."/>
            <person name="Ma J."/>
        </authorList>
    </citation>
    <scope>NUCLEOTIDE SEQUENCE [LARGE SCALE GENOMIC DNA]</scope>
    <source>
        <strain evidence="4">CCUG 63418</strain>
    </source>
</reference>
<dbReference type="CDD" id="cd03789">
    <property type="entry name" value="GT9_LPS_heptosyltransferase"/>
    <property type="match status" value="1"/>
</dbReference>
<proteinExistence type="predicted"/>
<dbReference type="EMBL" id="JBHTHU010000006">
    <property type="protein sequence ID" value="MFD0750847.1"/>
    <property type="molecule type" value="Genomic_DNA"/>
</dbReference>
<evidence type="ECO:0000313" key="4">
    <source>
        <dbReference type="Proteomes" id="UP001596958"/>
    </source>
</evidence>
<organism evidence="3 4">
    <name type="scientific">Mucilaginibacter calamicampi</name>
    <dbReference type="NCBI Taxonomy" id="1302352"/>
    <lineage>
        <taxon>Bacteria</taxon>
        <taxon>Pseudomonadati</taxon>
        <taxon>Bacteroidota</taxon>
        <taxon>Sphingobacteriia</taxon>
        <taxon>Sphingobacteriales</taxon>
        <taxon>Sphingobacteriaceae</taxon>
        <taxon>Mucilaginibacter</taxon>
    </lineage>
</organism>
<dbReference type="PANTHER" id="PTHR30160">
    <property type="entry name" value="TETRAACYLDISACCHARIDE 4'-KINASE-RELATED"/>
    <property type="match status" value="1"/>
</dbReference>
<accession>A0ABW2YWJ5</accession>
<comment type="caution">
    <text evidence="3">The sequence shown here is derived from an EMBL/GenBank/DDBJ whole genome shotgun (WGS) entry which is preliminary data.</text>
</comment>
<dbReference type="RefSeq" id="WP_377100475.1">
    <property type="nucleotide sequence ID" value="NZ_JBHTHU010000006.1"/>
</dbReference>
<evidence type="ECO:0000313" key="3">
    <source>
        <dbReference type="EMBL" id="MFD0750847.1"/>
    </source>
</evidence>
<name>A0ABW2YWJ5_9SPHI</name>
<dbReference type="InterPro" id="IPR051199">
    <property type="entry name" value="LPS_LOS_Heptosyltrfase"/>
</dbReference>
<dbReference type="SUPFAM" id="SSF53756">
    <property type="entry name" value="UDP-Glycosyltransferase/glycogen phosphorylase"/>
    <property type="match status" value="1"/>
</dbReference>
<evidence type="ECO:0000256" key="2">
    <source>
        <dbReference type="ARBA" id="ARBA00022679"/>
    </source>
</evidence>
<dbReference type="InterPro" id="IPR002201">
    <property type="entry name" value="Glyco_trans_9"/>
</dbReference>